<evidence type="ECO:0000259" key="2">
    <source>
        <dbReference type="PROSITE" id="PS50821"/>
    </source>
</evidence>
<reference evidence="4 5" key="1">
    <citation type="submission" date="2014-10" db="EMBL/GenBank/DDBJ databases">
        <title>Draft genome of the hookworm Ancylostoma caninum.</title>
        <authorList>
            <person name="Mitreva M."/>
        </authorList>
    </citation>
    <scope>NUCLEOTIDE SEQUENCE [LARGE SCALE GENOMIC DNA]</scope>
    <source>
        <strain evidence="4 5">Baltimore</strain>
    </source>
</reference>
<feature type="domain" description="Piwi" evidence="3">
    <location>
        <begin position="625"/>
        <end position="901"/>
    </location>
</feature>
<dbReference type="PANTHER" id="PTHR22891">
    <property type="entry name" value="EUKARYOTIC TRANSLATION INITIATION FACTOR 2C"/>
    <property type="match status" value="1"/>
</dbReference>
<dbReference type="Gene3D" id="3.30.420.10">
    <property type="entry name" value="Ribonuclease H-like superfamily/Ribonuclease H"/>
    <property type="match status" value="1"/>
</dbReference>
<dbReference type="SUPFAM" id="SSF53098">
    <property type="entry name" value="Ribonuclease H-like"/>
    <property type="match status" value="1"/>
</dbReference>
<comment type="caution">
    <text evidence="4">The sequence shown here is derived from an EMBL/GenBank/DDBJ whole genome shotgun (WGS) entry which is preliminary data.</text>
</comment>
<protein>
    <submittedName>
        <fullName evidence="4">Piwi domain protein</fullName>
    </submittedName>
</protein>
<dbReference type="PROSITE" id="PS50821">
    <property type="entry name" value="PAZ"/>
    <property type="match status" value="1"/>
</dbReference>
<dbReference type="CDD" id="cd02846">
    <property type="entry name" value="PAZ_argonaute_like"/>
    <property type="match status" value="1"/>
</dbReference>
<dbReference type="EMBL" id="JOJR01000059">
    <property type="protein sequence ID" value="RCN47658.1"/>
    <property type="molecule type" value="Genomic_DNA"/>
</dbReference>
<keyword evidence="5" id="KW-1185">Reference proteome</keyword>
<dbReference type="InterPro" id="IPR036085">
    <property type="entry name" value="PAZ_dom_sf"/>
</dbReference>
<evidence type="ECO:0000313" key="5">
    <source>
        <dbReference type="Proteomes" id="UP000252519"/>
    </source>
</evidence>
<dbReference type="SUPFAM" id="SSF101690">
    <property type="entry name" value="PAZ domain"/>
    <property type="match status" value="1"/>
</dbReference>
<dbReference type="InterPro" id="IPR057272">
    <property type="entry name" value="Piwi_nem"/>
</dbReference>
<evidence type="ECO:0000259" key="3">
    <source>
        <dbReference type="PROSITE" id="PS50822"/>
    </source>
</evidence>
<dbReference type="Gene3D" id="2.170.260.10">
    <property type="entry name" value="paz domain"/>
    <property type="match status" value="1"/>
</dbReference>
<dbReference type="CDD" id="cd02826">
    <property type="entry name" value="Piwi-like"/>
    <property type="match status" value="1"/>
</dbReference>
<dbReference type="SMART" id="SM00949">
    <property type="entry name" value="PAZ"/>
    <property type="match status" value="1"/>
</dbReference>
<accession>A0A368GVN2</accession>
<dbReference type="Gene3D" id="3.40.50.2300">
    <property type="match status" value="1"/>
</dbReference>
<dbReference type="InterPro" id="IPR036397">
    <property type="entry name" value="RNaseH_sf"/>
</dbReference>
<feature type="domain" description="PAZ" evidence="2">
    <location>
        <begin position="280"/>
        <end position="400"/>
    </location>
</feature>
<dbReference type="OrthoDB" id="9981668at2759"/>
<dbReference type="STRING" id="29170.A0A368GVN2"/>
<dbReference type="Pfam" id="PF02170">
    <property type="entry name" value="PAZ"/>
    <property type="match status" value="1"/>
</dbReference>
<dbReference type="PROSITE" id="PS50822">
    <property type="entry name" value="PIWI"/>
    <property type="match status" value="1"/>
</dbReference>
<name>A0A368GVN2_ANCCA</name>
<dbReference type="InterPro" id="IPR012337">
    <property type="entry name" value="RNaseH-like_sf"/>
</dbReference>
<proteinExistence type="inferred from homology"/>
<evidence type="ECO:0000256" key="1">
    <source>
        <dbReference type="RuleBase" id="RU361178"/>
    </source>
</evidence>
<dbReference type="AlphaFoldDB" id="A0A368GVN2"/>
<dbReference type="Proteomes" id="UP000252519">
    <property type="component" value="Unassembled WGS sequence"/>
</dbReference>
<dbReference type="Pfam" id="PF02171">
    <property type="entry name" value="Piwi"/>
    <property type="match status" value="1"/>
</dbReference>
<dbReference type="InterPro" id="IPR003100">
    <property type="entry name" value="PAZ_dom"/>
</dbReference>
<comment type="similarity">
    <text evidence="1">Belongs to the argonaute family.</text>
</comment>
<dbReference type="SMART" id="SM00950">
    <property type="entry name" value="Piwi"/>
    <property type="match status" value="1"/>
</dbReference>
<dbReference type="GO" id="GO:0003723">
    <property type="term" value="F:RNA binding"/>
    <property type="evidence" value="ECO:0007669"/>
    <property type="project" value="InterPro"/>
</dbReference>
<gene>
    <name evidence="4" type="ORF">ANCCAN_06324</name>
</gene>
<sequence>MKTSKFGGKIHSVDSNNHEYRTQVSTIALPEKRPSGTTGANTEFVANLTSLKLKPNVPFYKYDMRMYIVYKGNDGKEHLKELTKQTKDDFPEQERKTGTVLVYKHLLKSYPNIFPQDGALLYDRAAVLFSAQKQIKLDGDEKVFTLPASLVPSAGEDAVGVRVVIKKVTDGFQVTSNDLQKVVNVRDMEKDKGILEVLSLAMSQKGYMETSQFVTYGSGVHYLFDHRALGFKDHEVPELMDGKYMGVGLSKSVKVLEGEKGQPCGAYVVTDVTKGAFHMDDQNLLEKISQMSMFIDPRSGQSHFSVQAVTQPFNQKNILQLIKGLYVRTTYGKKKTFPIGNLAQPANQLKFQTTDGTQCTVEQYFKKHYNIQLKYPGMFTVSERHNPHTYYPVELLRVAPSQRVTLQQQTPDQVAAMIKACATLPQNRLHQTKLLKDALAIKEGNPHLSAAGISVVNGFTSVPGRVLPSPSIVYGGNQLVKPVDNCKWNGDRSRFLEPARLHNWAVCATLTQNDSRRLNVKYYVDLTREYVAKIEGRCRQRGMDVEPCAEIFNLQRQNFESLKEWYASQKAKNRRYLMFLTSDGIKQHGKFYTSCWRKRYLIKLLEIEYQIVSQEIKGSKVDAVVSRNQNQTLDNVVAKINEKLGGVNYNIMLGARPTDDVNKWISDKDRMFVGFEISNPPALSKVEIERGATYRMPSVLGWGANCAKNPQQYLGDYVYIEPRQSDMMGAKLSELIVTILKRFRAATDVAPRHIVLYFSGISEGQWSMVADTYMRAIHTGIKSLSASYKPSLTALTVSKDHNERIYKANITGNRATEQNIPPGTVVDTKIVSPVINEFYLNAHSAFQGTAKTPKYALVYDDSNIPMNVVEGMTHGLCYLHEIVTATVSVPVPLIVADRCAKRGHNVYIANSNQRDAVGSIKEANERLVNQGELQKVRYNA</sequence>
<dbReference type="InterPro" id="IPR003165">
    <property type="entry name" value="Piwi"/>
</dbReference>
<organism evidence="4 5">
    <name type="scientific">Ancylostoma caninum</name>
    <name type="common">Dog hookworm</name>
    <dbReference type="NCBI Taxonomy" id="29170"/>
    <lineage>
        <taxon>Eukaryota</taxon>
        <taxon>Metazoa</taxon>
        <taxon>Ecdysozoa</taxon>
        <taxon>Nematoda</taxon>
        <taxon>Chromadorea</taxon>
        <taxon>Rhabditida</taxon>
        <taxon>Rhabditina</taxon>
        <taxon>Rhabditomorpha</taxon>
        <taxon>Strongyloidea</taxon>
        <taxon>Ancylostomatidae</taxon>
        <taxon>Ancylostomatinae</taxon>
        <taxon>Ancylostoma</taxon>
    </lineage>
</organism>
<evidence type="ECO:0000313" key="4">
    <source>
        <dbReference type="EMBL" id="RCN47658.1"/>
    </source>
</evidence>